<feature type="transmembrane region" description="Helical" evidence="1">
    <location>
        <begin position="80"/>
        <end position="99"/>
    </location>
</feature>
<dbReference type="AlphaFoldDB" id="A7IIG2"/>
<keyword evidence="1" id="KW-0812">Transmembrane</keyword>
<evidence type="ECO:0000313" key="3">
    <source>
        <dbReference type="Proteomes" id="UP000002417"/>
    </source>
</evidence>
<evidence type="ECO:0000313" key="2">
    <source>
        <dbReference type="EMBL" id="ABS67805.1"/>
    </source>
</evidence>
<dbReference type="HOGENOM" id="CLU_1395839_0_0_5"/>
<gene>
    <name evidence="2" type="ordered locus">Xaut_2563</name>
</gene>
<dbReference type="Proteomes" id="UP000002417">
    <property type="component" value="Chromosome"/>
</dbReference>
<organism evidence="2 3">
    <name type="scientific">Xanthobacter autotrophicus (strain ATCC BAA-1158 / Py2)</name>
    <dbReference type="NCBI Taxonomy" id="78245"/>
    <lineage>
        <taxon>Bacteria</taxon>
        <taxon>Pseudomonadati</taxon>
        <taxon>Pseudomonadota</taxon>
        <taxon>Alphaproteobacteria</taxon>
        <taxon>Hyphomicrobiales</taxon>
        <taxon>Xanthobacteraceae</taxon>
        <taxon>Xanthobacter</taxon>
    </lineage>
</organism>
<dbReference type="KEGG" id="xau:Xaut_2563"/>
<keyword evidence="3" id="KW-1185">Reference proteome</keyword>
<protein>
    <submittedName>
        <fullName evidence="2">Uncharacterized protein</fullName>
    </submittedName>
</protein>
<evidence type="ECO:0000256" key="1">
    <source>
        <dbReference type="SAM" id="Phobius"/>
    </source>
</evidence>
<feature type="transmembrane region" description="Helical" evidence="1">
    <location>
        <begin position="35"/>
        <end position="60"/>
    </location>
</feature>
<reference evidence="2 3" key="1">
    <citation type="submission" date="2007-07" db="EMBL/GenBank/DDBJ databases">
        <title>Complete sequence of chromosome of Xanthobacter autotrophicus Py2.</title>
        <authorList>
            <consortium name="US DOE Joint Genome Institute"/>
            <person name="Copeland A."/>
            <person name="Lucas S."/>
            <person name="Lapidus A."/>
            <person name="Barry K."/>
            <person name="Glavina del Rio T."/>
            <person name="Hammon N."/>
            <person name="Israni S."/>
            <person name="Dalin E."/>
            <person name="Tice H."/>
            <person name="Pitluck S."/>
            <person name="Sims D."/>
            <person name="Brettin T."/>
            <person name="Bruce D."/>
            <person name="Detter J.C."/>
            <person name="Han C."/>
            <person name="Tapia R."/>
            <person name="Brainard J."/>
            <person name="Schmutz J."/>
            <person name="Larimer F."/>
            <person name="Land M."/>
            <person name="Hauser L."/>
            <person name="Kyrpides N."/>
            <person name="Kim E."/>
            <person name="Ensigns S.A."/>
            <person name="Richardson P."/>
        </authorList>
    </citation>
    <scope>NUCLEOTIDE SEQUENCE [LARGE SCALE GENOMIC DNA]</scope>
    <source>
        <strain evidence="3">ATCC BAA-1158 / Py2</strain>
    </source>
</reference>
<dbReference type="STRING" id="78245.Xaut_2563"/>
<keyword evidence="1" id="KW-1133">Transmembrane helix</keyword>
<keyword evidence="1" id="KW-0472">Membrane</keyword>
<feature type="transmembrane region" description="Helical" evidence="1">
    <location>
        <begin position="158"/>
        <end position="176"/>
    </location>
</feature>
<proteinExistence type="predicted"/>
<accession>A7IIG2</accession>
<dbReference type="eggNOG" id="ENOG50345PE">
    <property type="taxonomic scope" value="Bacteria"/>
</dbReference>
<dbReference type="EMBL" id="CP000781">
    <property type="protein sequence ID" value="ABS67805.1"/>
    <property type="molecule type" value="Genomic_DNA"/>
</dbReference>
<name>A7IIG2_XANP2</name>
<sequence length="195" mass="22150">MGPWTLSCSDFHIDDSALSFFDFIHVNPNRSHQNVFVIIILFQLFLSIINIIFAIFVFAIPQALQAFLMKVLVHGFGKPARFCVLLMLPAIAIATWYCFDYFTLHDFILGINAGPDWEPYQHGLTRSRYMDALMAQAPITIFSFLYVEVAARKLQAKWLVLTAFAIIISAGILIGYSESENQIRLQNECSQSDLC</sequence>
<feature type="transmembrane region" description="Helical" evidence="1">
    <location>
        <begin position="133"/>
        <end position="151"/>
    </location>
</feature>